<keyword evidence="2" id="KW-0812">Transmembrane</keyword>
<dbReference type="PANTHER" id="PTHR38687">
    <property type="entry name" value="CELL DIVISION PROTEIN DEDD-RELATED"/>
    <property type="match status" value="1"/>
</dbReference>
<dbReference type="GO" id="GO:0042834">
    <property type="term" value="F:peptidoglycan binding"/>
    <property type="evidence" value="ECO:0007669"/>
    <property type="project" value="InterPro"/>
</dbReference>
<organism evidence="4 5">
    <name type="scientific">Desulfosarcina ovata subsp. sediminis</name>
    <dbReference type="NCBI Taxonomy" id="885957"/>
    <lineage>
        <taxon>Bacteria</taxon>
        <taxon>Pseudomonadati</taxon>
        <taxon>Thermodesulfobacteriota</taxon>
        <taxon>Desulfobacteria</taxon>
        <taxon>Desulfobacterales</taxon>
        <taxon>Desulfosarcinaceae</taxon>
        <taxon>Desulfosarcina</taxon>
    </lineage>
</organism>
<evidence type="ECO:0000313" key="4">
    <source>
        <dbReference type="EMBL" id="BBO83551.1"/>
    </source>
</evidence>
<dbReference type="AlphaFoldDB" id="A0A5K7ZTK4"/>
<feature type="domain" description="SPOR" evidence="3">
    <location>
        <begin position="151"/>
        <end position="230"/>
    </location>
</feature>
<dbReference type="InterPro" id="IPR036680">
    <property type="entry name" value="SPOR-like_sf"/>
</dbReference>
<dbReference type="PANTHER" id="PTHR38687:SF1">
    <property type="entry name" value="CELL DIVISION PROTEIN DEDD"/>
    <property type="match status" value="1"/>
</dbReference>
<keyword evidence="2" id="KW-0472">Membrane</keyword>
<evidence type="ECO:0000256" key="2">
    <source>
        <dbReference type="SAM" id="Phobius"/>
    </source>
</evidence>
<feature type="transmembrane region" description="Helical" evidence="2">
    <location>
        <begin position="15"/>
        <end position="35"/>
    </location>
</feature>
<feature type="compositionally biased region" description="Low complexity" evidence="1">
    <location>
        <begin position="133"/>
        <end position="145"/>
    </location>
</feature>
<dbReference type="SUPFAM" id="SSF110997">
    <property type="entry name" value="Sporulation related repeat"/>
    <property type="match status" value="1"/>
</dbReference>
<feature type="compositionally biased region" description="Basic residues" evidence="1">
    <location>
        <begin position="118"/>
        <end position="132"/>
    </location>
</feature>
<gene>
    <name evidence="4" type="ORF">DSCO28_41170</name>
</gene>
<dbReference type="GO" id="GO:0030428">
    <property type="term" value="C:cell septum"/>
    <property type="evidence" value="ECO:0007669"/>
    <property type="project" value="TreeGrafter"/>
</dbReference>
<dbReference type="Gene3D" id="3.30.70.1070">
    <property type="entry name" value="Sporulation related repeat"/>
    <property type="match status" value="1"/>
</dbReference>
<sequence length="230" mass="25015">MTEGKTTHSKPPIAWGRHLLVFFVAAWMFVLGVLVGRGTAPVSFDTRALEKELVALRDAMMQKKRADLERAIRGEDEKAPLEFYEALKSDRPEATDHISAPAAPADRPTAEPTGAPPHKTRAPIMAKKKAATRKAVAAAPVSAPRETPTAASPAGGLTIQVAALKDGEAAERIVANLKKDGYSAYLSRRVITGKGLWFRVRVGSYQNREQAAADMTRLKRARKNPILVEK</sequence>
<dbReference type="GO" id="GO:0032153">
    <property type="term" value="C:cell division site"/>
    <property type="evidence" value="ECO:0007669"/>
    <property type="project" value="TreeGrafter"/>
</dbReference>
<dbReference type="RefSeq" id="WP_155323730.1">
    <property type="nucleotide sequence ID" value="NZ_AP021876.1"/>
</dbReference>
<dbReference type="InterPro" id="IPR052521">
    <property type="entry name" value="Cell_div_SPOR-domain"/>
</dbReference>
<reference evidence="4 5" key="1">
    <citation type="submission" date="2019-11" db="EMBL/GenBank/DDBJ databases">
        <title>Comparative genomics of hydrocarbon-degrading Desulfosarcina strains.</title>
        <authorList>
            <person name="Watanabe M."/>
            <person name="Kojima H."/>
            <person name="Fukui M."/>
        </authorList>
    </citation>
    <scope>NUCLEOTIDE SEQUENCE [LARGE SCALE GENOMIC DNA]</scope>
    <source>
        <strain evidence="4 5">28bB2T</strain>
    </source>
</reference>
<dbReference type="Proteomes" id="UP000425960">
    <property type="component" value="Chromosome"/>
</dbReference>
<evidence type="ECO:0000313" key="5">
    <source>
        <dbReference type="Proteomes" id="UP000425960"/>
    </source>
</evidence>
<protein>
    <submittedName>
        <fullName evidence="4">SPOR domain-containing protein</fullName>
    </submittedName>
</protein>
<dbReference type="PROSITE" id="PS51724">
    <property type="entry name" value="SPOR"/>
    <property type="match status" value="1"/>
</dbReference>
<dbReference type="GO" id="GO:0032506">
    <property type="term" value="P:cytokinetic process"/>
    <property type="evidence" value="ECO:0007669"/>
    <property type="project" value="TreeGrafter"/>
</dbReference>
<dbReference type="Pfam" id="PF05036">
    <property type="entry name" value="SPOR"/>
    <property type="match status" value="1"/>
</dbReference>
<evidence type="ECO:0000259" key="3">
    <source>
        <dbReference type="PROSITE" id="PS51724"/>
    </source>
</evidence>
<dbReference type="InterPro" id="IPR007730">
    <property type="entry name" value="SPOR-like_dom"/>
</dbReference>
<feature type="region of interest" description="Disordered" evidence="1">
    <location>
        <begin position="96"/>
        <end position="153"/>
    </location>
</feature>
<accession>A0A5K7ZTK4</accession>
<evidence type="ECO:0000256" key="1">
    <source>
        <dbReference type="SAM" id="MobiDB-lite"/>
    </source>
</evidence>
<keyword evidence="2" id="KW-1133">Transmembrane helix</keyword>
<dbReference type="KEGG" id="dov:DSCO28_41170"/>
<dbReference type="EMBL" id="AP021876">
    <property type="protein sequence ID" value="BBO83551.1"/>
    <property type="molecule type" value="Genomic_DNA"/>
</dbReference>
<proteinExistence type="predicted"/>
<name>A0A5K7ZTK4_9BACT</name>